<keyword evidence="4" id="KW-0227">DNA damage</keyword>
<accession>A0A517DPV7</accession>
<evidence type="ECO:0000256" key="7">
    <source>
        <dbReference type="ARBA" id="ARBA00023014"/>
    </source>
</evidence>
<dbReference type="GO" id="GO:0051539">
    <property type="term" value="F:4 iron, 4 sulfur cluster binding"/>
    <property type="evidence" value="ECO:0007669"/>
    <property type="project" value="UniProtKB-KW"/>
</dbReference>
<dbReference type="InterPro" id="IPR023170">
    <property type="entry name" value="HhH_base_excis_C"/>
</dbReference>
<dbReference type="SUPFAM" id="SSF48150">
    <property type="entry name" value="DNA-glycosylase"/>
    <property type="match status" value="1"/>
</dbReference>
<evidence type="ECO:0000256" key="1">
    <source>
        <dbReference type="ARBA" id="ARBA00008343"/>
    </source>
</evidence>
<dbReference type="EMBL" id="CP036259">
    <property type="protein sequence ID" value="QDR79405.1"/>
    <property type="molecule type" value="Genomic_DNA"/>
</dbReference>
<gene>
    <name evidence="11" type="primary">pdg</name>
    <name evidence="11" type="ORF">SPTER_06790</name>
</gene>
<dbReference type="PANTHER" id="PTHR10359">
    <property type="entry name" value="A/G-SPECIFIC ADENINE GLYCOSYLASE/ENDONUCLEASE III"/>
    <property type="match status" value="1"/>
</dbReference>
<dbReference type="Gene3D" id="1.10.1670.10">
    <property type="entry name" value="Helix-hairpin-Helix base-excision DNA repair enzymes (C-terminal)"/>
    <property type="match status" value="1"/>
</dbReference>
<dbReference type="Gene3D" id="1.10.340.30">
    <property type="entry name" value="Hypothetical protein, domain 2"/>
    <property type="match status" value="1"/>
</dbReference>
<evidence type="ECO:0000256" key="8">
    <source>
        <dbReference type="ARBA" id="ARBA00023204"/>
    </source>
</evidence>
<keyword evidence="8" id="KW-0234">DNA repair</keyword>
<evidence type="ECO:0000256" key="3">
    <source>
        <dbReference type="ARBA" id="ARBA00022723"/>
    </source>
</evidence>
<dbReference type="GO" id="GO:0019104">
    <property type="term" value="F:DNA N-glycosylase activity"/>
    <property type="evidence" value="ECO:0007669"/>
    <property type="project" value="UniProtKB-ARBA"/>
</dbReference>
<evidence type="ECO:0000256" key="6">
    <source>
        <dbReference type="ARBA" id="ARBA00023004"/>
    </source>
</evidence>
<comment type="similarity">
    <text evidence="1">Belongs to the Nth/MutY family.</text>
</comment>
<organism evidence="11 12">
    <name type="scientific">Sporomusa termitida</name>
    <dbReference type="NCBI Taxonomy" id="2377"/>
    <lineage>
        <taxon>Bacteria</taxon>
        <taxon>Bacillati</taxon>
        <taxon>Bacillota</taxon>
        <taxon>Negativicutes</taxon>
        <taxon>Selenomonadales</taxon>
        <taxon>Sporomusaceae</taxon>
        <taxon>Sporomusa</taxon>
    </lineage>
</organism>
<proteinExistence type="inferred from homology"/>
<keyword evidence="11" id="KW-0456">Lyase</keyword>
<dbReference type="Pfam" id="PF00633">
    <property type="entry name" value="HHH"/>
    <property type="match status" value="1"/>
</dbReference>
<dbReference type="RefSeq" id="WP_211367432.1">
    <property type="nucleotide sequence ID" value="NZ_CP036259.1"/>
</dbReference>
<dbReference type="PIRSF" id="PIRSF001435">
    <property type="entry name" value="Nth"/>
    <property type="match status" value="1"/>
</dbReference>
<keyword evidence="5" id="KW-0378">Hydrolase</keyword>
<evidence type="ECO:0000259" key="10">
    <source>
        <dbReference type="SMART" id="SM00478"/>
    </source>
</evidence>
<name>A0A517DPV7_9FIRM</name>
<dbReference type="PANTHER" id="PTHR10359:SF19">
    <property type="entry name" value="DNA REPAIR GLYCOSYLASE MJ1434-RELATED"/>
    <property type="match status" value="1"/>
</dbReference>
<dbReference type="GO" id="GO:0046872">
    <property type="term" value="F:metal ion binding"/>
    <property type="evidence" value="ECO:0007669"/>
    <property type="project" value="UniProtKB-KW"/>
</dbReference>
<evidence type="ECO:0000256" key="4">
    <source>
        <dbReference type="ARBA" id="ARBA00022763"/>
    </source>
</evidence>
<dbReference type="InterPro" id="IPR011257">
    <property type="entry name" value="DNA_glycosylase"/>
</dbReference>
<dbReference type="Pfam" id="PF00730">
    <property type="entry name" value="HhH-GPD"/>
    <property type="match status" value="1"/>
</dbReference>
<keyword evidence="2" id="KW-0004">4Fe-4S</keyword>
<keyword evidence="6" id="KW-0408">Iron</keyword>
<evidence type="ECO:0000256" key="5">
    <source>
        <dbReference type="ARBA" id="ARBA00022801"/>
    </source>
</evidence>
<dbReference type="CDD" id="cd00056">
    <property type="entry name" value="ENDO3c"/>
    <property type="match status" value="1"/>
</dbReference>
<dbReference type="KEGG" id="sted:SPTER_06790"/>
<evidence type="ECO:0000313" key="11">
    <source>
        <dbReference type="EMBL" id="QDR79405.1"/>
    </source>
</evidence>
<dbReference type="InterPro" id="IPR003265">
    <property type="entry name" value="HhH-GPD_domain"/>
</dbReference>
<dbReference type="AlphaFoldDB" id="A0A517DPV7"/>
<dbReference type="Proteomes" id="UP000320776">
    <property type="component" value="Chromosome"/>
</dbReference>
<dbReference type="GO" id="GO:0016829">
    <property type="term" value="F:lyase activity"/>
    <property type="evidence" value="ECO:0007669"/>
    <property type="project" value="UniProtKB-KW"/>
</dbReference>
<feature type="domain" description="HhH-GPD" evidence="10">
    <location>
        <begin position="35"/>
        <end position="190"/>
    </location>
</feature>
<dbReference type="GO" id="GO:0006284">
    <property type="term" value="P:base-excision repair"/>
    <property type="evidence" value="ECO:0007669"/>
    <property type="project" value="InterPro"/>
</dbReference>
<keyword evidence="3" id="KW-0479">Metal-binding</keyword>
<evidence type="ECO:0000256" key="2">
    <source>
        <dbReference type="ARBA" id="ARBA00022485"/>
    </source>
</evidence>
<dbReference type="GO" id="GO:0003677">
    <property type="term" value="F:DNA binding"/>
    <property type="evidence" value="ECO:0007669"/>
    <property type="project" value="InterPro"/>
</dbReference>
<keyword evidence="12" id="KW-1185">Reference proteome</keyword>
<keyword evidence="7" id="KW-0411">Iron-sulfur</keyword>
<evidence type="ECO:0000313" key="12">
    <source>
        <dbReference type="Proteomes" id="UP000320776"/>
    </source>
</evidence>
<dbReference type="InterPro" id="IPR000445">
    <property type="entry name" value="HhH_motif"/>
</dbReference>
<evidence type="ECO:0000256" key="9">
    <source>
        <dbReference type="ARBA" id="ARBA00023295"/>
    </source>
</evidence>
<dbReference type="SMART" id="SM00478">
    <property type="entry name" value="ENDO3c"/>
    <property type="match status" value="1"/>
</dbReference>
<reference evidence="11 12" key="1">
    <citation type="submission" date="2019-02" db="EMBL/GenBank/DDBJ databases">
        <title>Closed genome of Sporomusa termitida DSM 4440.</title>
        <authorList>
            <person name="Poehlein A."/>
            <person name="Daniel R."/>
        </authorList>
    </citation>
    <scope>NUCLEOTIDE SEQUENCE [LARGE SCALE GENOMIC DNA]</scope>
    <source>
        <strain evidence="11 12">DSM 4440</strain>
    </source>
</reference>
<sequence length="211" mass="23868">MRGLYELYNTLLTAYGQRNWWPAETPFEMMAGAILTQNTTWTNVEKALTNLGDRLSPAFIAGVQTEELAQLIRSSGYYNQKALKLKALTQWYEKYEYNIKIAAAGDGEALRAELLAVKGIGRETADSILLYALNKPFFVVDTYTKRLLHRLGYDLPATYDGLRLQLEAHLPQDVYLYGEFHGLIVEHAKRHCKKQPACAGCPVAGCCRQRM</sequence>
<keyword evidence="9" id="KW-0326">Glycosidase</keyword>
<protein>
    <submittedName>
        <fullName evidence="11">Ultraviolet N-glycosylase/AP lyase</fullName>
    </submittedName>
</protein>